<dbReference type="Gene3D" id="1.10.10.10">
    <property type="entry name" value="Winged helix-like DNA-binding domain superfamily/Winged helix DNA-binding domain"/>
    <property type="match status" value="1"/>
</dbReference>
<dbReference type="PANTHER" id="PTHR43537">
    <property type="entry name" value="TRANSCRIPTIONAL REGULATOR, GNTR FAMILY"/>
    <property type="match status" value="1"/>
</dbReference>
<dbReference type="Proteomes" id="UP001365846">
    <property type="component" value="Unassembled WGS sequence"/>
</dbReference>
<dbReference type="Pfam" id="PF07729">
    <property type="entry name" value="FCD"/>
    <property type="match status" value="1"/>
</dbReference>
<dbReference type="InterPro" id="IPR011711">
    <property type="entry name" value="GntR_C"/>
</dbReference>
<keyword evidence="2" id="KW-0238">DNA-binding</keyword>
<reference evidence="5 6" key="1">
    <citation type="submission" date="2024-03" db="EMBL/GenBank/DDBJ databases">
        <title>Novel species of the genus Variovorax.</title>
        <authorList>
            <person name="Liu Q."/>
            <person name="Xin Y.-H."/>
        </authorList>
    </citation>
    <scope>NUCLEOTIDE SEQUENCE [LARGE SCALE GENOMIC DNA]</scope>
    <source>
        <strain evidence="5 6">KACC 18899</strain>
    </source>
</reference>
<feature type="domain" description="HTH gntR-type" evidence="4">
    <location>
        <begin position="11"/>
        <end position="78"/>
    </location>
</feature>
<evidence type="ECO:0000313" key="5">
    <source>
        <dbReference type="EMBL" id="MEJ8810641.1"/>
    </source>
</evidence>
<dbReference type="SMART" id="SM00345">
    <property type="entry name" value="HTH_GNTR"/>
    <property type="match status" value="1"/>
</dbReference>
<proteinExistence type="predicted"/>
<evidence type="ECO:0000313" key="6">
    <source>
        <dbReference type="Proteomes" id="UP001365846"/>
    </source>
</evidence>
<protein>
    <submittedName>
        <fullName evidence="5">FCD domain-containing protein</fullName>
    </submittedName>
</protein>
<dbReference type="SUPFAM" id="SSF48008">
    <property type="entry name" value="GntR ligand-binding domain-like"/>
    <property type="match status" value="1"/>
</dbReference>
<dbReference type="SUPFAM" id="SSF46785">
    <property type="entry name" value="Winged helix' DNA-binding domain"/>
    <property type="match status" value="1"/>
</dbReference>
<sequence>MQNADPISNPPPLVEQAFTRLRADVLAGAFAAGAKLKLDELQGLYGYSSSPLREALSRLSQEGLVRADERRGFRVAPISAEDLADITHMRVMLDVPALRESIAHGDDAWEATVIAAFHRLEKVESRLSDGPVVLDEEWSGLHRAFHLALVEACPSERQRAWGASLFDQAERYRRYSARFRRSARRKSNEHRKLMDAALRRDADTACALLEEHILSTQRNVLAALRHAEGAER</sequence>
<evidence type="ECO:0000256" key="3">
    <source>
        <dbReference type="ARBA" id="ARBA00023163"/>
    </source>
</evidence>
<comment type="caution">
    <text evidence="5">The sequence shown here is derived from an EMBL/GenBank/DDBJ whole genome shotgun (WGS) entry which is preliminary data.</text>
</comment>
<dbReference type="PANTHER" id="PTHR43537:SF20">
    <property type="entry name" value="HTH-TYPE TRANSCRIPTIONAL REPRESSOR GLAR"/>
    <property type="match status" value="1"/>
</dbReference>
<dbReference type="SMART" id="SM00895">
    <property type="entry name" value="FCD"/>
    <property type="match status" value="1"/>
</dbReference>
<accession>A0ABU8VAX8</accession>
<dbReference type="InterPro" id="IPR036388">
    <property type="entry name" value="WH-like_DNA-bd_sf"/>
</dbReference>
<evidence type="ECO:0000259" key="4">
    <source>
        <dbReference type="PROSITE" id="PS50949"/>
    </source>
</evidence>
<keyword evidence="6" id="KW-1185">Reference proteome</keyword>
<evidence type="ECO:0000256" key="1">
    <source>
        <dbReference type="ARBA" id="ARBA00023015"/>
    </source>
</evidence>
<dbReference type="InterPro" id="IPR036390">
    <property type="entry name" value="WH_DNA-bd_sf"/>
</dbReference>
<evidence type="ECO:0000256" key="2">
    <source>
        <dbReference type="ARBA" id="ARBA00023125"/>
    </source>
</evidence>
<gene>
    <name evidence="5" type="ORF">WKW77_06145</name>
</gene>
<keyword evidence="1" id="KW-0805">Transcription regulation</keyword>
<dbReference type="Gene3D" id="1.20.120.530">
    <property type="entry name" value="GntR ligand-binding domain-like"/>
    <property type="match status" value="1"/>
</dbReference>
<organism evidence="5 6">
    <name type="scientific">Variovorax ureilyticus</name>
    <dbReference type="NCBI Taxonomy" id="1836198"/>
    <lineage>
        <taxon>Bacteria</taxon>
        <taxon>Pseudomonadati</taxon>
        <taxon>Pseudomonadota</taxon>
        <taxon>Betaproteobacteria</taxon>
        <taxon>Burkholderiales</taxon>
        <taxon>Comamonadaceae</taxon>
        <taxon>Variovorax</taxon>
    </lineage>
</organism>
<name>A0ABU8VAX8_9BURK</name>
<keyword evidence="3" id="KW-0804">Transcription</keyword>
<dbReference type="EMBL" id="JBBKZU010000002">
    <property type="protein sequence ID" value="MEJ8810641.1"/>
    <property type="molecule type" value="Genomic_DNA"/>
</dbReference>
<dbReference type="Pfam" id="PF00392">
    <property type="entry name" value="GntR"/>
    <property type="match status" value="1"/>
</dbReference>
<dbReference type="PROSITE" id="PS50949">
    <property type="entry name" value="HTH_GNTR"/>
    <property type="match status" value="1"/>
</dbReference>
<dbReference type="InterPro" id="IPR008920">
    <property type="entry name" value="TF_FadR/GntR_C"/>
</dbReference>
<dbReference type="InterPro" id="IPR000524">
    <property type="entry name" value="Tscrpt_reg_HTH_GntR"/>
</dbReference>